<dbReference type="Proteomes" id="UP000095558">
    <property type="component" value="Unassembled WGS sequence"/>
</dbReference>
<proteinExistence type="predicted"/>
<dbReference type="AlphaFoldDB" id="A0A174GYJ2"/>
<dbReference type="RefSeq" id="WP_055277662.1">
    <property type="nucleotide sequence ID" value="NZ_CYZV01000037.1"/>
</dbReference>
<protein>
    <submittedName>
        <fullName evidence="1">Uncharacterized protein</fullName>
    </submittedName>
</protein>
<sequence length="60" mass="7321">MNWNLILNALNYMIQQLEEKLMICNCCEKFNFMLDDVKAELLAYKIEYRRVLIAQQKYNK</sequence>
<dbReference type="EMBL" id="CYZV01000037">
    <property type="protein sequence ID" value="CUO65565.1"/>
    <property type="molecule type" value="Genomic_DNA"/>
</dbReference>
<organism evidence="1 2">
    <name type="scientific">Clostridium disporicum</name>
    <dbReference type="NCBI Taxonomy" id="84024"/>
    <lineage>
        <taxon>Bacteria</taxon>
        <taxon>Bacillati</taxon>
        <taxon>Bacillota</taxon>
        <taxon>Clostridia</taxon>
        <taxon>Eubacteriales</taxon>
        <taxon>Clostridiaceae</taxon>
        <taxon>Clostridium</taxon>
    </lineage>
</organism>
<accession>A0A174GYJ2</accession>
<name>A0A174GYJ2_9CLOT</name>
<gene>
    <name evidence="1" type="ORF">ERS852470_02970</name>
</gene>
<evidence type="ECO:0000313" key="2">
    <source>
        <dbReference type="Proteomes" id="UP000095558"/>
    </source>
</evidence>
<evidence type="ECO:0000313" key="1">
    <source>
        <dbReference type="EMBL" id="CUO65565.1"/>
    </source>
</evidence>
<reference evidence="1 2" key="1">
    <citation type="submission" date="2015-09" db="EMBL/GenBank/DDBJ databases">
        <authorList>
            <consortium name="Pathogen Informatics"/>
        </authorList>
    </citation>
    <scope>NUCLEOTIDE SEQUENCE [LARGE SCALE GENOMIC DNA]</scope>
    <source>
        <strain evidence="1 2">2789STDY5834855</strain>
    </source>
</reference>